<evidence type="ECO:0000256" key="5">
    <source>
        <dbReference type="SAM" id="Phobius"/>
    </source>
</evidence>
<evidence type="ECO:0000313" key="6">
    <source>
        <dbReference type="EnsemblMetazoa" id="AEPI005910-PA"/>
    </source>
</evidence>
<dbReference type="Proteomes" id="UP000075885">
    <property type="component" value="Unassembled WGS sequence"/>
</dbReference>
<protein>
    <recommendedName>
        <fullName evidence="8">Lipoma HMGIC fusion partner-like 2 protein</fullName>
    </recommendedName>
</protein>
<feature type="transmembrane region" description="Helical" evidence="5">
    <location>
        <begin position="130"/>
        <end position="152"/>
    </location>
</feature>
<dbReference type="Gene3D" id="1.20.140.150">
    <property type="match status" value="1"/>
</dbReference>
<dbReference type="EnsemblMetazoa" id="AEPI005910-RA">
    <property type="protein sequence ID" value="AEPI005910-PA"/>
    <property type="gene ID" value="AEPI005910"/>
</dbReference>
<feature type="transmembrane region" description="Helical" evidence="5">
    <location>
        <begin position="96"/>
        <end position="118"/>
    </location>
</feature>
<dbReference type="VEuPathDB" id="VectorBase:AEPI005910"/>
<feature type="transmembrane region" description="Helical" evidence="5">
    <location>
        <begin position="181"/>
        <end position="201"/>
    </location>
</feature>
<evidence type="ECO:0000256" key="3">
    <source>
        <dbReference type="ARBA" id="ARBA00022989"/>
    </source>
</evidence>
<sequence length="226" mass="25034">MCTGGLLITNRGVLWLAVTVLACLTLWTAIVTPKWLIGPEVLHIPSEEGNFTVLRHPSVGIYNRCKRMGKSDYNCGNFDLDALWTDSSVFPMPWKITMYLMNVGTLLDGLTLFCMYAICCRVHKYFGFSMHKFVCAVQCLAALMVLCGFLAYPFGWGARRVKALCGPDAEPFSPADCTLGISLYIGVAGVLLAFLCPVMCLKAEQSYYSSKAQRRIKDGQKLVCII</sequence>
<keyword evidence="4 5" id="KW-0472">Membrane</keyword>
<dbReference type="Pfam" id="PF10242">
    <property type="entry name" value="L_HMGIC_fpl"/>
    <property type="match status" value="1"/>
</dbReference>
<accession>A0A182PG51</accession>
<dbReference type="PANTHER" id="PTHR12489:SF19">
    <property type="entry name" value="LHFPL TETRASPAN SUBFAMILY MEMBER 2 PROTEIN"/>
    <property type="match status" value="1"/>
</dbReference>
<evidence type="ECO:0000256" key="4">
    <source>
        <dbReference type="ARBA" id="ARBA00023136"/>
    </source>
</evidence>
<reference evidence="6" key="2">
    <citation type="submission" date="2020-05" db="UniProtKB">
        <authorList>
            <consortium name="EnsemblMetazoa"/>
        </authorList>
    </citation>
    <scope>IDENTIFICATION</scope>
    <source>
        <strain evidence="6">Epiroticus2</strain>
    </source>
</reference>
<feature type="transmembrane region" description="Helical" evidence="5">
    <location>
        <begin position="12"/>
        <end position="30"/>
    </location>
</feature>
<evidence type="ECO:0000313" key="7">
    <source>
        <dbReference type="Proteomes" id="UP000075885"/>
    </source>
</evidence>
<dbReference type="InterPro" id="IPR019372">
    <property type="entry name" value="LHFPL"/>
</dbReference>
<proteinExistence type="predicted"/>
<evidence type="ECO:0000256" key="1">
    <source>
        <dbReference type="ARBA" id="ARBA00004141"/>
    </source>
</evidence>
<name>A0A182PG51_9DIPT</name>
<evidence type="ECO:0008006" key="8">
    <source>
        <dbReference type="Google" id="ProtNLM"/>
    </source>
</evidence>
<keyword evidence="2 5" id="KW-0812">Transmembrane</keyword>
<keyword evidence="7" id="KW-1185">Reference proteome</keyword>
<dbReference type="PANTHER" id="PTHR12489">
    <property type="entry name" value="LIPOMA HMGIC FUSION PARTNER-LIKE PROTEIN"/>
    <property type="match status" value="1"/>
</dbReference>
<evidence type="ECO:0000256" key="2">
    <source>
        <dbReference type="ARBA" id="ARBA00022692"/>
    </source>
</evidence>
<reference evidence="7" key="1">
    <citation type="submission" date="2013-03" db="EMBL/GenBank/DDBJ databases">
        <title>The Genome Sequence of Anopheles epiroticus epiroticus2.</title>
        <authorList>
            <consortium name="The Broad Institute Genomics Platform"/>
            <person name="Neafsey D.E."/>
            <person name="Howell P."/>
            <person name="Walker B."/>
            <person name="Young S.K."/>
            <person name="Zeng Q."/>
            <person name="Gargeya S."/>
            <person name="Fitzgerald M."/>
            <person name="Haas B."/>
            <person name="Abouelleil A."/>
            <person name="Allen A.W."/>
            <person name="Alvarado L."/>
            <person name="Arachchi H.M."/>
            <person name="Berlin A.M."/>
            <person name="Chapman S.B."/>
            <person name="Gainer-Dewar J."/>
            <person name="Goldberg J."/>
            <person name="Griggs A."/>
            <person name="Gujja S."/>
            <person name="Hansen M."/>
            <person name="Howarth C."/>
            <person name="Imamovic A."/>
            <person name="Ireland A."/>
            <person name="Larimer J."/>
            <person name="McCowan C."/>
            <person name="Murphy C."/>
            <person name="Pearson M."/>
            <person name="Poon T.W."/>
            <person name="Priest M."/>
            <person name="Roberts A."/>
            <person name="Saif S."/>
            <person name="Shea T."/>
            <person name="Sisk P."/>
            <person name="Sykes S."/>
            <person name="Wortman J."/>
            <person name="Nusbaum C."/>
            <person name="Birren B."/>
        </authorList>
    </citation>
    <scope>NUCLEOTIDE SEQUENCE [LARGE SCALE GENOMIC DNA]</scope>
    <source>
        <strain evidence="7">Epiroticus2</strain>
    </source>
</reference>
<dbReference type="GO" id="GO:0016020">
    <property type="term" value="C:membrane"/>
    <property type="evidence" value="ECO:0007669"/>
    <property type="project" value="UniProtKB-SubCell"/>
</dbReference>
<dbReference type="STRING" id="199890.A0A182PG51"/>
<keyword evidence="3 5" id="KW-1133">Transmembrane helix</keyword>
<dbReference type="AlphaFoldDB" id="A0A182PG51"/>
<comment type="subcellular location">
    <subcellularLocation>
        <location evidence="1">Membrane</location>
        <topology evidence="1">Multi-pass membrane protein</topology>
    </subcellularLocation>
</comment>
<organism evidence="6 7">
    <name type="scientific">Anopheles epiroticus</name>
    <dbReference type="NCBI Taxonomy" id="199890"/>
    <lineage>
        <taxon>Eukaryota</taxon>
        <taxon>Metazoa</taxon>
        <taxon>Ecdysozoa</taxon>
        <taxon>Arthropoda</taxon>
        <taxon>Hexapoda</taxon>
        <taxon>Insecta</taxon>
        <taxon>Pterygota</taxon>
        <taxon>Neoptera</taxon>
        <taxon>Endopterygota</taxon>
        <taxon>Diptera</taxon>
        <taxon>Nematocera</taxon>
        <taxon>Culicoidea</taxon>
        <taxon>Culicidae</taxon>
        <taxon>Anophelinae</taxon>
        <taxon>Anopheles</taxon>
    </lineage>
</organism>